<dbReference type="RefSeq" id="WP_015558728.1">
    <property type="nucleotide sequence ID" value="NC_021039.1"/>
</dbReference>
<dbReference type="GeneID" id="83156448"/>
<proteinExistence type="predicted"/>
<dbReference type="HOGENOM" id="CLU_1776055_0_0_9"/>
<accession>D4LDX7</accession>
<evidence type="ECO:0000313" key="1">
    <source>
        <dbReference type="EMBL" id="CBL17822.1"/>
    </source>
</evidence>
<dbReference type="STRING" id="213810.RUM_17580"/>
<reference evidence="1" key="1">
    <citation type="submission" date="2010-03" db="EMBL/GenBank/DDBJ databases">
        <title>The genome sequence of Ruminococcus sp. 18P13.</title>
        <authorList>
            <consortium name="metaHIT consortium -- http://www.metahit.eu/"/>
            <person name="Pajon A."/>
            <person name="Turner K."/>
            <person name="Parkhill J."/>
            <person name="Bernalier A."/>
        </authorList>
    </citation>
    <scope>NUCLEOTIDE SEQUENCE [LARGE SCALE GENOMIC DNA]</scope>
    <source>
        <strain evidence="1">Type strain: 18P13</strain>
    </source>
</reference>
<dbReference type="AlphaFoldDB" id="D4LDX7"/>
<sequence>MKKLAIFKNEFESRSFKSRYQTFEGEQYIIDLDRRAEKYEVGDLICFVNPFAGYPIYLEIAISANGALKFRNWEFSEDGNTYLHTYETPDKFKATQEQIDTVNGLFSGRIRFEGLNIAVGATVQSVCPIDVEKEEKLTGEKIFLNR</sequence>
<protein>
    <submittedName>
        <fullName evidence="1">Uncharacterized protein</fullName>
    </submittedName>
</protein>
<dbReference type="PATRIC" id="fig|213810.4.peg.1630"/>
<dbReference type="EMBL" id="FP929052">
    <property type="protein sequence ID" value="CBL17822.1"/>
    <property type="molecule type" value="Genomic_DNA"/>
</dbReference>
<gene>
    <name evidence="1" type="ordered locus">RUM_17580</name>
</gene>
<dbReference type="BioCyc" id="RCHA213810:RUM_RS08540-MONOMER"/>
<reference evidence="1" key="2">
    <citation type="submission" date="2010-03" db="EMBL/GenBank/DDBJ databases">
        <authorList>
            <person name="Pajon A."/>
        </authorList>
    </citation>
    <scope>NUCLEOTIDE SEQUENCE</scope>
    <source>
        <strain evidence="1">Type strain: 18P13</strain>
    </source>
</reference>
<organism evidence="1 2">
    <name type="scientific">Ruminococcus champanellensis (strain DSM 18848 / JCM 17042 / KCTC 15320 / 18P13)</name>
    <dbReference type="NCBI Taxonomy" id="213810"/>
    <lineage>
        <taxon>Bacteria</taxon>
        <taxon>Bacillati</taxon>
        <taxon>Bacillota</taxon>
        <taxon>Clostridia</taxon>
        <taxon>Eubacteriales</taxon>
        <taxon>Oscillospiraceae</taxon>
        <taxon>Ruminococcus</taxon>
    </lineage>
</organism>
<evidence type="ECO:0000313" key="2">
    <source>
        <dbReference type="Proteomes" id="UP000007054"/>
    </source>
</evidence>
<keyword evidence="2" id="KW-1185">Reference proteome</keyword>
<name>D4LDX7_RUMC1</name>
<dbReference type="KEGG" id="rch:RUM_17580"/>
<dbReference type="Proteomes" id="UP000007054">
    <property type="component" value="Chromosome"/>
</dbReference>